<sequence>MTAHSEAGPTEAEYLFATLTAFGATVPPPLSMDERRPVFYRSLSIVVPTACAVVVLIVIVIVACVVVKKRRHVDNPQRRDSRFREDKSGEGMSMSVMERKQGSAGSGSPIKDQLYYPSPYAMSHIPMFQKQGSPESDCSQSLGRREFGRHEHIYDVPYPPKWHEDEDTYSHIMESTNLPLHPSSNIYQAPRIIPVHAVRASTPSHRERRASKSRNSHRLSYKVSSMTSDGHSGDESENETTYMFNREVPASYLDSHEMSEAECDRDLHEFCEKNEKFQIFEQYDGQRICIT</sequence>
<feature type="compositionally biased region" description="Basic residues" evidence="1">
    <location>
        <begin position="206"/>
        <end position="220"/>
    </location>
</feature>
<dbReference type="STRING" id="407821.A0A087TUI6"/>
<dbReference type="Proteomes" id="UP000054359">
    <property type="component" value="Unassembled WGS sequence"/>
</dbReference>
<feature type="region of interest" description="Disordered" evidence="1">
    <location>
        <begin position="75"/>
        <end position="109"/>
    </location>
</feature>
<dbReference type="OMA" id="YSHIMES"/>
<gene>
    <name evidence="3" type="ORF">X975_11096</name>
</gene>
<reference evidence="3 4" key="1">
    <citation type="submission" date="2013-11" db="EMBL/GenBank/DDBJ databases">
        <title>Genome sequencing of Stegodyphus mimosarum.</title>
        <authorList>
            <person name="Bechsgaard J."/>
        </authorList>
    </citation>
    <scope>NUCLEOTIDE SEQUENCE [LARGE SCALE GENOMIC DNA]</scope>
</reference>
<accession>A0A087TUI6</accession>
<name>A0A087TUI6_STEMI</name>
<keyword evidence="2" id="KW-0472">Membrane</keyword>
<keyword evidence="2" id="KW-0812">Transmembrane</keyword>
<dbReference type="AlphaFoldDB" id="A0A087TUI6"/>
<organism evidence="3 4">
    <name type="scientific">Stegodyphus mimosarum</name>
    <name type="common">African social velvet spider</name>
    <dbReference type="NCBI Taxonomy" id="407821"/>
    <lineage>
        <taxon>Eukaryota</taxon>
        <taxon>Metazoa</taxon>
        <taxon>Ecdysozoa</taxon>
        <taxon>Arthropoda</taxon>
        <taxon>Chelicerata</taxon>
        <taxon>Arachnida</taxon>
        <taxon>Araneae</taxon>
        <taxon>Araneomorphae</taxon>
        <taxon>Entelegynae</taxon>
        <taxon>Eresoidea</taxon>
        <taxon>Eresidae</taxon>
        <taxon>Stegodyphus</taxon>
    </lineage>
</organism>
<evidence type="ECO:0000313" key="3">
    <source>
        <dbReference type="EMBL" id="KFM68775.1"/>
    </source>
</evidence>
<feature type="non-terminal residue" evidence="3">
    <location>
        <position position="291"/>
    </location>
</feature>
<dbReference type="EMBL" id="KK116798">
    <property type="protein sequence ID" value="KFM68775.1"/>
    <property type="molecule type" value="Genomic_DNA"/>
</dbReference>
<feature type="region of interest" description="Disordered" evidence="1">
    <location>
        <begin position="200"/>
        <end position="240"/>
    </location>
</feature>
<evidence type="ECO:0000256" key="1">
    <source>
        <dbReference type="SAM" id="MobiDB-lite"/>
    </source>
</evidence>
<protein>
    <recommendedName>
        <fullName evidence="5">Down syndrome cell adhesion molecule-like protein Dscam2</fullName>
    </recommendedName>
</protein>
<keyword evidence="2" id="KW-1133">Transmembrane helix</keyword>
<dbReference type="OrthoDB" id="6429885at2759"/>
<evidence type="ECO:0000256" key="2">
    <source>
        <dbReference type="SAM" id="Phobius"/>
    </source>
</evidence>
<feature type="transmembrane region" description="Helical" evidence="2">
    <location>
        <begin position="38"/>
        <end position="67"/>
    </location>
</feature>
<feature type="compositionally biased region" description="Basic and acidic residues" evidence="1">
    <location>
        <begin position="75"/>
        <end position="89"/>
    </location>
</feature>
<evidence type="ECO:0000313" key="4">
    <source>
        <dbReference type="Proteomes" id="UP000054359"/>
    </source>
</evidence>
<keyword evidence="4" id="KW-1185">Reference proteome</keyword>
<proteinExistence type="predicted"/>
<evidence type="ECO:0008006" key="5">
    <source>
        <dbReference type="Google" id="ProtNLM"/>
    </source>
</evidence>